<comment type="catalytic activity">
    <reaction evidence="12 13">
        <text>(6R)-5,10-methenyltetrahydrofolate + H2O = (6R)-10-formyltetrahydrofolate + H(+)</text>
        <dbReference type="Rhea" id="RHEA:23700"/>
        <dbReference type="ChEBI" id="CHEBI:15377"/>
        <dbReference type="ChEBI" id="CHEBI:15378"/>
        <dbReference type="ChEBI" id="CHEBI:57455"/>
        <dbReference type="ChEBI" id="CHEBI:195366"/>
        <dbReference type="EC" id="3.5.4.9"/>
    </reaction>
</comment>
<keyword evidence="11 13" id="KW-0511">Multifunctional enzyme</keyword>
<dbReference type="EMBL" id="CAADFQ010000013">
    <property type="protein sequence ID" value="VFK30100.1"/>
    <property type="molecule type" value="Genomic_DNA"/>
</dbReference>
<comment type="similarity">
    <text evidence="13">Belongs to the tetrahydrofolate dehydrogenase/cyclohydrolase family.</text>
</comment>
<comment type="catalytic activity">
    <reaction evidence="13">
        <text>(6R)-5,10-methylene-5,6,7,8-tetrahydrofolate + NADP(+) = (6R)-5,10-methenyltetrahydrofolate + NADPH</text>
        <dbReference type="Rhea" id="RHEA:22812"/>
        <dbReference type="ChEBI" id="CHEBI:15636"/>
        <dbReference type="ChEBI" id="CHEBI:57455"/>
        <dbReference type="ChEBI" id="CHEBI:57783"/>
        <dbReference type="ChEBI" id="CHEBI:58349"/>
        <dbReference type="EC" id="1.5.1.5"/>
    </reaction>
</comment>
<gene>
    <name evidence="13" type="primary">folD</name>
    <name evidence="16" type="ORF">BECKMB1821G_GA0114241_101062</name>
    <name evidence="18" type="ORF">BECKMB1821H_GA0114242_101453</name>
    <name evidence="17" type="ORF">BECKMB1821I_GA0114274_101353</name>
</gene>
<evidence type="ECO:0000256" key="8">
    <source>
        <dbReference type="ARBA" id="ARBA00023002"/>
    </source>
</evidence>
<dbReference type="GO" id="GO:0000105">
    <property type="term" value="P:L-histidine biosynthetic process"/>
    <property type="evidence" value="ECO:0007669"/>
    <property type="project" value="UniProtKB-KW"/>
</dbReference>
<dbReference type="EMBL" id="CAADGH010000014">
    <property type="protein sequence ID" value="VFK75057.1"/>
    <property type="molecule type" value="Genomic_DNA"/>
</dbReference>
<evidence type="ECO:0000256" key="9">
    <source>
        <dbReference type="ARBA" id="ARBA00023102"/>
    </source>
</evidence>
<keyword evidence="5 13" id="KW-0658">Purine biosynthesis</keyword>
<evidence type="ECO:0000256" key="7">
    <source>
        <dbReference type="ARBA" id="ARBA00022857"/>
    </source>
</evidence>
<dbReference type="GO" id="GO:0006164">
    <property type="term" value="P:purine nucleotide biosynthetic process"/>
    <property type="evidence" value="ECO:0007669"/>
    <property type="project" value="UniProtKB-KW"/>
</dbReference>
<dbReference type="GO" id="GO:0009086">
    <property type="term" value="P:methionine biosynthetic process"/>
    <property type="evidence" value="ECO:0007669"/>
    <property type="project" value="UniProtKB-KW"/>
</dbReference>
<dbReference type="InterPro" id="IPR046346">
    <property type="entry name" value="Aminoacid_DH-like_N_sf"/>
</dbReference>
<dbReference type="InterPro" id="IPR020631">
    <property type="entry name" value="THF_DH/CycHdrlase_NAD-bd_dom"/>
</dbReference>
<keyword evidence="10 13" id="KW-0486">Methionine biosynthesis</keyword>
<dbReference type="GO" id="GO:0035999">
    <property type="term" value="P:tetrahydrofolate interconversion"/>
    <property type="evidence" value="ECO:0007669"/>
    <property type="project" value="UniProtKB-UniRule"/>
</dbReference>
<dbReference type="SUPFAM" id="SSF53223">
    <property type="entry name" value="Aminoacid dehydrogenase-like, N-terminal domain"/>
    <property type="match status" value="1"/>
</dbReference>
<evidence type="ECO:0000256" key="12">
    <source>
        <dbReference type="ARBA" id="ARBA00036357"/>
    </source>
</evidence>
<evidence type="ECO:0000256" key="6">
    <source>
        <dbReference type="ARBA" id="ARBA00022801"/>
    </source>
</evidence>
<accession>A0A450XL91</accession>
<evidence type="ECO:0000313" key="17">
    <source>
        <dbReference type="EMBL" id="VFK30100.1"/>
    </source>
</evidence>
<dbReference type="InterPro" id="IPR020867">
    <property type="entry name" value="THF_DH/CycHdrlase_CS"/>
</dbReference>
<dbReference type="InterPro" id="IPR000672">
    <property type="entry name" value="THF_DH/CycHdrlase"/>
</dbReference>
<evidence type="ECO:0000256" key="11">
    <source>
        <dbReference type="ARBA" id="ARBA00023268"/>
    </source>
</evidence>
<dbReference type="FunFam" id="3.40.50.720:FF:000006">
    <property type="entry name" value="Bifunctional protein FolD"/>
    <property type="match status" value="1"/>
</dbReference>
<dbReference type="EC" id="1.5.1.5" evidence="13"/>
<protein>
    <recommendedName>
        <fullName evidence="13">Bifunctional protein FolD</fullName>
    </recommendedName>
    <domain>
        <recommendedName>
            <fullName evidence="13">Methylenetetrahydrofolate dehydrogenase</fullName>
            <ecNumber evidence="13">1.5.1.5</ecNumber>
        </recommendedName>
    </domain>
    <domain>
        <recommendedName>
            <fullName evidence="13">Methenyltetrahydrofolate cyclohydrolase</fullName>
            <ecNumber evidence="13">3.5.4.9</ecNumber>
        </recommendedName>
    </domain>
</protein>
<dbReference type="Pfam" id="PF02882">
    <property type="entry name" value="THF_DHG_CYH_C"/>
    <property type="match status" value="1"/>
</dbReference>
<keyword evidence="7 13" id="KW-0521">NADP</keyword>
<keyword evidence="3 13" id="KW-0554">One-carbon metabolism</keyword>
<feature type="domain" description="Tetrahydrofolate dehydrogenase/cyclohydrolase catalytic" evidence="14">
    <location>
        <begin position="6"/>
        <end position="121"/>
    </location>
</feature>
<evidence type="ECO:0000256" key="3">
    <source>
        <dbReference type="ARBA" id="ARBA00022563"/>
    </source>
</evidence>
<name>A0A450XL91_9GAMM</name>
<evidence type="ECO:0000256" key="4">
    <source>
        <dbReference type="ARBA" id="ARBA00022605"/>
    </source>
</evidence>
<comment type="function">
    <text evidence="13">Catalyzes the oxidation of 5,10-methylenetetrahydrofolate to 5,10-methenyltetrahydrofolate and then the hydrolysis of 5,10-methenyltetrahydrofolate to 10-formyltetrahydrofolate.</text>
</comment>
<evidence type="ECO:0000313" key="18">
    <source>
        <dbReference type="EMBL" id="VFK75057.1"/>
    </source>
</evidence>
<keyword evidence="9 13" id="KW-0368">Histidine biosynthesis</keyword>
<evidence type="ECO:0000256" key="5">
    <source>
        <dbReference type="ARBA" id="ARBA00022755"/>
    </source>
</evidence>
<organism evidence="17">
    <name type="scientific">Candidatus Kentrum sp. MB</name>
    <dbReference type="NCBI Taxonomy" id="2138164"/>
    <lineage>
        <taxon>Bacteria</taxon>
        <taxon>Pseudomonadati</taxon>
        <taxon>Pseudomonadota</taxon>
        <taxon>Gammaproteobacteria</taxon>
        <taxon>Candidatus Kentrum</taxon>
    </lineage>
</organism>
<proteinExistence type="inferred from homology"/>
<dbReference type="AlphaFoldDB" id="A0A450XL91"/>
<dbReference type="HAMAP" id="MF_01576">
    <property type="entry name" value="THF_DHG_CYH"/>
    <property type="match status" value="1"/>
</dbReference>
<dbReference type="Gene3D" id="3.40.50.10860">
    <property type="entry name" value="Leucine Dehydrogenase, chain A, domain 1"/>
    <property type="match status" value="1"/>
</dbReference>
<dbReference type="PANTHER" id="PTHR48099:SF5">
    <property type="entry name" value="C-1-TETRAHYDROFOLATE SYNTHASE, CYTOPLASMIC"/>
    <property type="match status" value="1"/>
</dbReference>
<comment type="caution">
    <text evidence="13">Lacks conserved residue(s) required for the propagation of feature annotation.</text>
</comment>
<dbReference type="GO" id="GO:0004477">
    <property type="term" value="F:methenyltetrahydrofolate cyclohydrolase activity"/>
    <property type="evidence" value="ECO:0007669"/>
    <property type="project" value="UniProtKB-UniRule"/>
</dbReference>
<dbReference type="GO" id="GO:0005829">
    <property type="term" value="C:cytosol"/>
    <property type="evidence" value="ECO:0007669"/>
    <property type="project" value="TreeGrafter"/>
</dbReference>
<evidence type="ECO:0000256" key="10">
    <source>
        <dbReference type="ARBA" id="ARBA00023167"/>
    </source>
</evidence>
<feature type="binding site" evidence="13">
    <location>
        <begin position="166"/>
        <end position="168"/>
    </location>
    <ligand>
        <name>NADP(+)</name>
        <dbReference type="ChEBI" id="CHEBI:58349"/>
    </ligand>
</feature>
<reference evidence="17" key="1">
    <citation type="submission" date="2019-02" db="EMBL/GenBank/DDBJ databases">
        <authorList>
            <person name="Gruber-Vodicka R. H."/>
            <person name="Seah K. B. B."/>
        </authorList>
    </citation>
    <scope>NUCLEOTIDE SEQUENCE</scope>
    <source>
        <strain evidence="16">BECK_BZ197</strain>
        <strain evidence="18">BECK_BZ198</strain>
        <strain evidence="17">BECK_BZ199</strain>
    </source>
</reference>
<comment type="pathway">
    <text evidence="1 13">One-carbon metabolism; tetrahydrofolate interconversion.</text>
</comment>
<dbReference type="PROSITE" id="PS00767">
    <property type="entry name" value="THF_DHG_CYH_2"/>
    <property type="match status" value="1"/>
</dbReference>
<evidence type="ECO:0000256" key="13">
    <source>
        <dbReference type="HAMAP-Rule" id="MF_01576"/>
    </source>
</evidence>
<dbReference type="PRINTS" id="PR00085">
    <property type="entry name" value="THFDHDRGNASE"/>
</dbReference>
<dbReference type="GO" id="GO:0004488">
    <property type="term" value="F:methylenetetrahydrofolate dehydrogenase (NADP+) activity"/>
    <property type="evidence" value="ECO:0007669"/>
    <property type="project" value="UniProtKB-UniRule"/>
</dbReference>
<dbReference type="EMBL" id="CAADFO010000010">
    <property type="protein sequence ID" value="VFK24963.1"/>
    <property type="molecule type" value="Genomic_DNA"/>
</dbReference>
<sequence>MSARLLDGKSIAENIFASLRKRVEQRVRGGNSQPGLAVVLVGQDPASRIYVRNKRRACEQANIRSISHDLPADVSEKRLIDLIDSLNEDPKIHGILVQLPLPAHIDTEVILERILPSKDVDGFHPYNVGRLTLGIANFRPCTPQGIMMLLEHTGVLLKGRDAVVVGHSNIVGRPMSLELLAAECTVTICHHETRDLASKVKLAEILVVSVGKPGLIPGPWVREGAIVIDVGINRLSDGKIVGDVVFPEARERAAWITPVPGGVGPMTVATLLTNTLKAAEIRQGE</sequence>
<dbReference type="PANTHER" id="PTHR48099">
    <property type="entry name" value="C-1-TETRAHYDROFOLATE SYNTHASE, CYTOPLASMIC-RELATED"/>
    <property type="match status" value="1"/>
</dbReference>
<evidence type="ECO:0000259" key="15">
    <source>
        <dbReference type="Pfam" id="PF02882"/>
    </source>
</evidence>
<evidence type="ECO:0000256" key="2">
    <source>
        <dbReference type="ARBA" id="ARBA00011738"/>
    </source>
</evidence>
<feature type="domain" description="Tetrahydrofolate dehydrogenase/cyclohydrolase NAD(P)-binding" evidence="15">
    <location>
        <begin position="140"/>
        <end position="281"/>
    </location>
</feature>
<dbReference type="CDD" id="cd01080">
    <property type="entry name" value="NAD_bind_m-THF_DH_Cyclohyd"/>
    <property type="match status" value="1"/>
</dbReference>
<evidence type="ECO:0000259" key="14">
    <source>
        <dbReference type="Pfam" id="PF00763"/>
    </source>
</evidence>
<dbReference type="InterPro" id="IPR020630">
    <property type="entry name" value="THF_DH/CycHdrlase_cat_dom"/>
</dbReference>
<dbReference type="InterPro" id="IPR036291">
    <property type="entry name" value="NAD(P)-bd_dom_sf"/>
</dbReference>
<dbReference type="EC" id="3.5.4.9" evidence="13"/>
<evidence type="ECO:0000256" key="1">
    <source>
        <dbReference type="ARBA" id="ARBA00004777"/>
    </source>
</evidence>
<dbReference type="NCBIfam" id="NF010783">
    <property type="entry name" value="PRK14186.1"/>
    <property type="match status" value="1"/>
</dbReference>
<dbReference type="Gene3D" id="3.40.50.720">
    <property type="entry name" value="NAD(P)-binding Rossmann-like Domain"/>
    <property type="match status" value="1"/>
</dbReference>
<comment type="subunit">
    <text evidence="2 13">Homodimer.</text>
</comment>
<dbReference type="NCBIfam" id="NF008058">
    <property type="entry name" value="PRK10792.1"/>
    <property type="match status" value="1"/>
</dbReference>
<dbReference type="Pfam" id="PF00763">
    <property type="entry name" value="THF_DHG_CYH"/>
    <property type="match status" value="1"/>
</dbReference>
<dbReference type="FunFam" id="3.40.50.10860:FF:000001">
    <property type="entry name" value="Bifunctional protein FolD"/>
    <property type="match status" value="1"/>
</dbReference>
<keyword evidence="8 13" id="KW-0560">Oxidoreductase</keyword>
<keyword evidence="6 13" id="KW-0378">Hydrolase</keyword>
<dbReference type="SUPFAM" id="SSF51735">
    <property type="entry name" value="NAD(P)-binding Rossmann-fold domains"/>
    <property type="match status" value="1"/>
</dbReference>
<dbReference type="UniPathway" id="UPA00193"/>
<evidence type="ECO:0000313" key="16">
    <source>
        <dbReference type="EMBL" id="VFK24963.1"/>
    </source>
</evidence>
<keyword evidence="4 13" id="KW-0028">Amino-acid biosynthesis</keyword>
<feature type="binding site" evidence="13">
    <location>
        <position position="232"/>
    </location>
    <ligand>
        <name>NADP(+)</name>
        <dbReference type="ChEBI" id="CHEBI:58349"/>
    </ligand>
</feature>